<dbReference type="Gene3D" id="3.20.20.30">
    <property type="entry name" value="Luciferase-like domain"/>
    <property type="match status" value="1"/>
</dbReference>
<keyword evidence="5" id="KW-1185">Reference proteome</keyword>
<dbReference type="InterPro" id="IPR036661">
    <property type="entry name" value="Luciferase-like_sf"/>
</dbReference>
<protein>
    <submittedName>
        <fullName evidence="4">Luciferase</fullName>
    </submittedName>
</protein>
<sequence length="401" mass="46145">MKHVLFCLPALPASESERIRIRPIGHRTDKWQQMFDEVLELAKMADDMGFEAISFPEHHLHSEGMEMGGPSSWYMNIANHTKRIKVGPLGYVLPAWNPIKLAQETAWLDQMTKGRTIVGMARGYQTRWFNTLTQHLGIQTASSDSSERDQMNRRLFEEVYQILKLAWKDEAFNFKGEFYQFPYPHEGHEWAEYPYTQKFGAEGEIGPDNLLKKISVVPKPYQDPHPKLFQAFSFSESTIRHCAREGITPIIITSWPDEFRRMAEAYRDEAAKVGRNLPLGKDIGVLRQVNFGSSKADALNQAQLGVAGYGWQNFWGYSGFYEAFRRPGETGKIPWTVERMEEASYLYAGTVDDVRRGMNAMIEDVNPEYMFWWADQGLLPFSTVKRNLEIYGEKVMPDTLG</sequence>
<keyword evidence="2" id="KW-0503">Monooxygenase</keyword>
<evidence type="ECO:0000256" key="2">
    <source>
        <dbReference type="ARBA" id="ARBA00023033"/>
    </source>
</evidence>
<dbReference type="OrthoDB" id="9814695at2"/>
<dbReference type="RefSeq" id="WP_146811917.1">
    <property type="nucleotide sequence ID" value="NZ_BJXX01000175.1"/>
</dbReference>
<name>A0A511VBI3_9BACL</name>
<dbReference type="Proteomes" id="UP000321157">
    <property type="component" value="Unassembled WGS sequence"/>
</dbReference>
<accession>A0A511VBI3</accession>
<organism evidence="4 5">
    <name type="scientific">Aneurinibacillus danicus</name>
    <dbReference type="NCBI Taxonomy" id="267746"/>
    <lineage>
        <taxon>Bacteria</taxon>
        <taxon>Bacillati</taxon>
        <taxon>Bacillota</taxon>
        <taxon>Bacilli</taxon>
        <taxon>Bacillales</taxon>
        <taxon>Paenibacillaceae</taxon>
        <taxon>Aneurinibacillus group</taxon>
        <taxon>Aneurinibacillus</taxon>
    </lineage>
</organism>
<dbReference type="EMBL" id="BJXX01000175">
    <property type="protein sequence ID" value="GEN36277.1"/>
    <property type="molecule type" value="Genomic_DNA"/>
</dbReference>
<comment type="caution">
    <text evidence="4">The sequence shown here is derived from an EMBL/GenBank/DDBJ whole genome shotgun (WGS) entry which is preliminary data.</text>
</comment>
<dbReference type="GO" id="GO:0004497">
    <property type="term" value="F:monooxygenase activity"/>
    <property type="evidence" value="ECO:0007669"/>
    <property type="project" value="UniProtKB-KW"/>
</dbReference>
<evidence type="ECO:0000259" key="3">
    <source>
        <dbReference type="Pfam" id="PF00296"/>
    </source>
</evidence>
<dbReference type="InterPro" id="IPR050766">
    <property type="entry name" value="Bact_Lucif_Oxidored"/>
</dbReference>
<reference evidence="4 5" key="1">
    <citation type="submission" date="2019-07" db="EMBL/GenBank/DDBJ databases">
        <title>Whole genome shotgun sequence of Aneurinibacillus danicus NBRC 102444.</title>
        <authorList>
            <person name="Hosoyama A."/>
            <person name="Uohara A."/>
            <person name="Ohji S."/>
            <person name="Ichikawa N."/>
        </authorList>
    </citation>
    <scope>NUCLEOTIDE SEQUENCE [LARGE SCALE GENOMIC DNA]</scope>
    <source>
        <strain evidence="4 5">NBRC 102444</strain>
    </source>
</reference>
<evidence type="ECO:0000313" key="4">
    <source>
        <dbReference type="EMBL" id="GEN36277.1"/>
    </source>
</evidence>
<evidence type="ECO:0000256" key="1">
    <source>
        <dbReference type="ARBA" id="ARBA00023002"/>
    </source>
</evidence>
<dbReference type="GO" id="GO:0005829">
    <property type="term" value="C:cytosol"/>
    <property type="evidence" value="ECO:0007669"/>
    <property type="project" value="TreeGrafter"/>
</dbReference>
<dbReference type="PANTHER" id="PTHR30137:SF8">
    <property type="entry name" value="BLR5498 PROTEIN"/>
    <property type="match status" value="1"/>
</dbReference>
<dbReference type="GO" id="GO:0016705">
    <property type="term" value="F:oxidoreductase activity, acting on paired donors, with incorporation or reduction of molecular oxygen"/>
    <property type="evidence" value="ECO:0007669"/>
    <property type="project" value="InterPro"/>
</dbReference>
<keyword evidence="1" id="KW-0560">Oxidoreductase</keyword>
<feature type="domain" description="Luciferase-like" evidence="3">
    <location>
        <begin position="33"/>
        <end position="326"/>
    </location>
</feature>
<dbReference type="Pfam" id="PF00296">
    <property type="entry name" value="Bac_luciferase"/>
    <property type="match status" value="1"/>
</dbReference>
<gene>
    <name evidence="4" type="ORF">ADA01nite_37370</name>
</gene>
<dbReference type="InterPro" id="IPR011251">
    <property type="entry name" value="Luciferase-like_dom"/>
</dbReference>
<proteinExistence type="predicted"/>
<dbReference type="SUPFAM" id="SSF51679">
    <property type="entry name" value="Bacterial luciferase-like"/>
    <property type="match status" value="1"/>
</dbReference>
<dbReference type="PANTHER" id="PTHR30137">
    <property type="entry name" value="LUCIFERASE-LIKE MONOOXYGENASE"/>
    <property type="match status" value="1"/>
</dbReference>
<dbReference type="AlphaFoldDB" id="A0A511VBI3"/>
<evidence type="ECO:0000313" key="5">
    <source>
        <dbReference type="Proteomes" id="UP000321157"/>
    </source>
</evidence>